<dbReference type="PANTHER" id="PTHR33646">
    <property type="entry name" value="GB|AAF00631.1"/>
    <property type="match status" value="1"/>
</dbReference>
<evidence type="ECO:0000256" key="2">
    <source>
        <dbReference type="SAM" id="MobiDB-lite"/>
    </source>
</evidence>
<keyword evidence="3" id="KW-0812">Transmembrane</keyword>
<evidence type="ECO:0000256" key="1">
    <source>
        <dbReference type="PROSITE-ProRule" id="PRU00169"/>
    </source>
</evidence>
<reference evidence="5 6" key="1">
    <citation type="submission" date="2022-12" db="EMBL/GenBank/DDBJ databases">
        <title>Chromosome-scale assembly of the Ensete ventricosum genome.</title>
        <authorList>
            <person name="Dussert Y."/>
            <person name="Stocks J."/>
            <person name="Wendawek A."/>
            <person name="Woldeyes F."/>
            <person name="Nichols R.A."/>
            <person name="Borrell J.S."/>
        </authorList>
    </citation>
    <scope>NUCLEOTIDE SEQUENCE [LARGE SCALE GENOMIC DNA]</scope>
    <source>
        <strain evidence="6">cv. Maze</strain>
        <tissue evidence="5">Seeds</tissue>
    </source>
</reference>
<evidence type="ECO:0000313" key="5">
    <source>
        <dbReference type="EMBL" id="KAJ8477016.1"/>
    </source>
</evidence>
<evidence type="ECO:0000313" key="6">
    <source>
        <dbReference type="Proteomes" id="UP001222027"/>
    </source>
</evidence>
<gene>
    <name evidence="5" type="ORF">OPV22_020743</name>
</gene>
<dbReference type="Pfam" id="PF00072">
    <property type="entry name" value="Response_reg"/>
    <property type="match status" value="1"/>
</dbReference>
<dbReference type="InterPro" id="IPR001789">
    <property type="entry name" value="Sig_transdc_resp-reg_receiver"/>
</dbReference>
<keyword evidence="3" id="KW-0472">Membrane</keyword>
<dbReference type="Gene3D" id="3.40.50.2300">
    <property type="match status" value="1"/>
</dbReference>
<name>A0AAV8PCA0_ENSVE</name>
<feature type="transmembrane region" description="Helical" evidence="3">
    <location>
        <begin position="707"/>
        <end position="726"/>
    </location>
</feature>
<feature type="region of interest" description="Disordered" evidence="2">
    <location>
        <begin position="18"/>
        <end position="38"/>
    </location>
</feature>
<keyword evidence="1" id="KW-0597">Phosphoprotein</keyword>
<feature type="domain" description="Response regulatory" evidence="4">
    <location>
        <begin position="473"/>
        <end position="603"/>
    </location>
</feature>
<feature type="region of interest" description="Disordered" evidence="2">
    <location>
        <begin position="108"/>
        <end position="143"/>
    </location>
</feature>
<feature type="transmembrane region" description="Helical" evidence="3">
    <location>
        <begin position="226"/>
        <end position="242"/>
    </location>
</feature>
<feature type="region of interest" description="Disordered" evidence="2">
    <location>
        <begin position="54"/>
        <end position="89"/>
    </location>
</feature>
<organism evidence="5 6">
    <name type="scientific">Ensete ventricosum</name>
    <name type="common">Abyssinian banana</name>
    <name type="synonym">Musa ensete</name>
    <dbReference type="NCBI Taxonomy" id="4639"/>
    <lineage>
        <taxon>Eukaryota</taxon>
        <taxon>Viridiplantae</taxon>
        <taxon>Streptophyta</taxon>
        <taxon>Embryophyta</taxon>
        <taxon>Tracheophyta</taxon>
        <taxon>Spermatophyta</taxon>
        <taxon>Magnoliopsida</taxon>
        <taxon>Liliopsida</taxon>
        <taxon>Zingiberales</taxon>
        <taxon>Musaceae</taxon>
        <taxon>Ensete</taxon>
    </lineage>
</organism>
<dbReference type="PANTHER" id="PTHR33646:SF6">
    <property type="entry name" value="TRANSMEMBRANE PROTEIN"/>
    <property type="match status" value="1"/>
</dbReference>
<dbReference type="SMART" id="SM00448">
    <property type="entry name" value="REC"/>
    <property type="match status" value="1"/>
</dbReference>
<feature type="compositionally biased region" description="Acidic residues" evidence="2">
    <location>
        <begin position="59"/>
        <end position="69"/>
    </location>
</feature>
<dbReference type="EMBL" id="JAQQAF010000006">
    <property type="protein sequence ID" value="KAJ8477016.1"/>
    <property type="molecule type" value="Genomic_DNA"/>
</dbReference>
<dbReference type="InterPro" id="IPR045883">
    <property type="entry name" value="At4g13530-like"/>
</dbReference>
<dbReference type="Pfam" id="PF20705">
    <property type="entry name" value="DUF6821"/>
    <property type="match status" value="1"/>
</dbReference>
<keyword evidence="3" id="KW-1133">Transmembrane helix</keyword>
<keyword evidence="6" id="KW-1185">Reference proteome</keyword>
<evidence type="ECO:0000256" key="3">
    <source>
        <dbReference type="SAM" id="Phobius"/>
    </source>
</evidence>
<feature type="compositionally biased region" description="Basic and acidic residues" evidence="2">
    <location>
        <begin position="160"/>
        <end position="179"/>
    </location>
</feature>
<sequence>MEGHSDFRDWEMLLAPEAGEDIKPLQASEDDSEDGAIKSDYFALESQLRYQKGASFTLEGEEEEEEAQVDSDNPSWIDPESDSRYLDRPKGEVGFPVIEFRRKDLGGLWSDESSDGQRSLFGSEKEGFGAGGLETGERADGEEDVKAAGVEGIVGIEGTEMGHENPDEVGSDGRAKTDECYSSPVEMGDKNVRSGSVLNGEREKKGMVWWKFPFEILKFCAFKVKPVWSISIAVAILGVFMLRKRLYRMKQKTISIPLKVSMDEKKAFQLKVNASRLNEAFSVVRRAPTIRASLPSGGLIPCCSSSTGNSLLRLPLALGVNSSGSHGIRHVAFLFAPNSDESFRYHHDRPFSHDMVYHLTIIDFCSEGTSKSSTFKKPICGTKLEPIRARHESQQERLLYGTRQVRRLHPPTKFSPPPSLPLENKQSHRTPSLSLGHLVGVQRRAVEEMEEVKEVGEEMDVNDCGGGGLEVVRVLVVDDSPVDRKIVEMLLKRSEGIFDVVSVDSGKKAMEVLGLNEIEAKPPNHDDQKIDIVLTDYCMPEMTGLDLLKAVKANSSSRSIPVVMMSSENDSERISSCRAIGAEDFILKPLKVKDVQRLRTCTVPIGPMSKRGSKRKLPIALIAESNGTEARPLLAKVAAFGSAVFLTLNFWRSSVMSSSCFADYSGHLLRNFLVVCSCLDSLVLVGNSSMIGIELIASHMYAKYQSFFFTMGALFCVLALAYGNLLHPSWFESAVW</sequence>
<feature type="modified residue" description="4-aspartylphosphate" evidence="1">
    <location>
        <position position="536"/>
    </location>
</feature>
<dbReference type="CDD" id="cd17581">
    <property type="entry name" value="REC_typeA_ARR"/>
    <property type="match status" value="1"/>
</dbReference>
<accession>A0AAV8PCA0</accession>
<comment type="caution">
    <text evidence="5">The sequence shown here is derived from an EMBL/GenBank/DDBJ whole genome shotgun (WGS) entry which is preliminary data.</text>
</comment>
<feature type="transmembrane region" description="Helical" evidence="3">
    <location>
        <begin position="672"/>
        <end position="695"/>
    </location>
</feature>
<dbReference type="Proteomes" id="UP001222027">
    <property type="component" value="Unassembled WGS sequence"/>
</dbReference>
<feature type="transmembrane region" description="Helical" evidence="3">
    <location>
        <begin position="633"/>
        <end position="652"/>
    </location>
</feature>
<dbReference type="PROSITE" id="PS50110">
    <property type="entry name" value="RESPONSE_REGULATORY"/>
    <property type="match status" value="1"/>
</dbReference>
<dbReference type="SUPFAM" id="SSF52172">
    <property type="entry name" value="CheY-like"/>
    <property type="match status" value="1"/>
</dbReference>
<feature type="region of interest" description="Disordered" evidence="2">
    <location>
        <begin position="159"/>
        <end position="185"/>
    </location>
</feature>
<protein>
    <recommendedName>
        <fullName evidence="4">Response regulatory domain-containing protein</fullName>
    </recommendedName>
</protein>
<dbReference type="AlphaFoldDB" id="A0AAV8PCA0"/>
<dbReference type="GO" id="GO:0000160">
    <property type="term" value="P:phosphorelay signal transduction system"/>
    <property type="evidence" value="ECO:0007669"/>
    <property type="project" value="InterPro"/>
</dbReference>
<proteinExistence type="predicted"/>
<evidence type="ECO:0000259" key="4">
    <source>
        <dbReference type="PROSITE" id="PS50110"/>
    </source>
</evidence>
<feature type="region of interest" description="Disordered" evidence="2">
    <location>
        <begin position="395"/>
        <end position="429"/>
    </location>
</feature>
<dbReference type="InterPro" id="IPR011006">
    <property type="entry name" value="CheY-like_superfamily"/>
</dbReference>
<dbReference type="InterPro" id="IPR049224">
    <property type="entry name" value="DUF6821"/>
</dbReference>